<sequence length="84" mass="9035">MDGTVPQTGFLPGRNRQNAEKQLPGRASASGLAGKRGFFANLPANRVFGRGRCDMAAFGGRFVLHVLAQTLWSIARLFCAKKAV</sequence>
<evidence type="ECO:0000256" key="1">
    <source>
        <dbReference type="SAM" id="MobiDB-lite"/>
    </source>
</evidence>
<organism evidence="2 4">
    <name type="scientific">Ruthenibacterium lactatiformans</name>
    <dbReference type="NCBI Taxonomy" id="1550024"/>
    <lineage>
        <taxon>Bacteria</taxon>
        <taxon>Bacillati</taxon>
        <taxon>Bacillota</taxon>
        <taxon>Clostridia</taxon>
        <taxon>Eubacteriales</taxon>
        <taxon>Oscillospiraceae</taxon>
        <taxon>Ruthenibacterium</taxon>
    </lineage>
</organism>
<dbReference type="EMBL" id="JXXK01000005">
    <property type="protein sequence ID" value="KJF40682.1"/>
    <property type="molecule type" value="Genomic_DNA"/>
</dbReference>
<reference evidence="2" key="1">
    <citation type="submission" date="2015-02" db="EMBL/GenBank/DDBJ databases">
        <title>A novel member of the family Ruminococcaceae isolated from human feces.</title>
        <authorList>
            <person name="Shkoporov A.N."/>
            <person name="Chaplin A.V."/>
            <person name="Motuzova O.V."/>
            <person name="Kafarskaia L.I."/>
            <person name="Khokhlova E.V."/>
            <person name="Efimov B.A."/>
        </authorList>
    </citation>
    <scope>NUCLEOTIDE SEQUENCE [LARGE SCALE GENOMIC DNA]</scope>
    <source>
        <strain evidence="2">585-1</strain>
    </source>
</reference>
<dbReference type="AlphaFoldDB" id="A0A0D8J189"/>
<evidence type="ECO:0000313" key="4">
    <source>
        <dbReference type="Proteomes" id="UP000032483"/>
    </source>
</evidence>
<evidence type="ECO:0000313" key="3">
    <source>
        <dbReference type="EMBL" id="MTS28220.1"/>
    </source>
</evidence>
<name>A0A0D8J189_9FIRM</name>
<keyword evidence="4" id="KW-1185">Reference proteome</keyword>
<dbReference type="Proteomes" id="UP000032483">
    <property type="component" value="Unassembled WGS sequence"/>
</dbReference>
<evidence type="ECO:0000313" key="2">
    <source>
        <dbReference type="EMBL" id="KJF40682.1"/>
    </source>
</evidence>
<protein>
    <submittedName>
        <fullName evidence="2">Uncharacterized protein</fullName>
    </submittedName>
</protein>
<gene>
    <name evidence="3" type="ORF">GMD59_13130</name>
    <name evidence="2" type="ORF">TQ39_05585</name>
</gene>
<accession>A0A0D8J189</accession>
<reference evidence="3 5" key="2">
    <citation type="journal article" date="2019" name="Nat. Med.">
        <title>A library of human gut bacterial isolates paired with longitudinal multiomics data enables mechanistic microbiome research.</title>
        <authorList>
            <person name="Poyet M."/>
            <person name="Groussin M."/>
            <person name="Gibbons S.M."/>
            <person name="Avila-Pacheco J."/>
            <person name="Jiang X."/>
            <person name="Kearney S.M."/>
            <person name="Perrotta A.R."/>
            <person name="Berdy B."/>
            <person name="Zhao S."/>
            <person name="Lieberman T.D."/>
            <person name="Swanson P.K."/>
            <person name="Smith M."/>
            <person name="Roesemann S."/>
            <person name="Alexander J.E."/>
            <person name="Rich S.A."/>
            <person name="Livny J."/>
            <person name="Vlamakis H."/>
            <person name="Clish C."/>
            <person name="Bullock K."/>
            <person name="Deik A."/>
            <person name="Scott J."/>
            <person name="Pierce K.A."/>
            <person name="Xavier R.J."/>
            <person name="Alm E.J."/>
        </authorList>
    </citation>
    <scope>NUCLEOTIDE SEQUENCE [LARGE SCALE GENOMIC DNA]</scope>
    <source>
        <strain evidence="3 5">BIOML-A4</strain>
    </source>
</reference>
<comment type="caution">
    <text evidence="2">The sequence shown here is derived from an EMBL/GenBank/DDBJ whole genome shotgun (WGS) entry which is preliminary data.</text>
</comment>
<dbReference type="RefSeq" id="WP_050004827.1">
    <property type="nucleotide sequence ID" value="NZ_CAQJQL010000054.1"/>
</dbReference>
<dbReference type="GeneID" id="42856095"/>
<dbReference type="EMBL" id="WMZU01000023">
    <property type="protein sequence ID" value="MTS28220.1"/>
    <property type="molecule type" value="Genomic_DNA"/>
</dbReference>
<feature type="region of interest" description="Disordered" evidence="1">
    <location>
        <begin position="1"/>
        <end position="32"/>
    </location>
</feature>
<proteinExistence type="predicted"/>
<evidence type="ECO:0000313" key="5">
    <source>
        <dbReference type="Proteomes" id="UP000472755"/>
    </source>
</evidence>
<dbReference type="Proteomes" id="UP000472755">
    <property type="component" value="Unassembled WGS sequence"/>
</dbReference>